<dbReference type="GO" id="GO:0008270">
    <property type="term" value="F:zinc ion binding"/>
    <property type="evidence" value="ECO:0007669"/>
    <property type="project" value="TreeGrafter"/>
</dbReference>
<dbReference type="Gene3D" id="1.10.10.10">
    <property type="entry name" value="Winged helix-like DNA-binding domain superfamily/Winged helix DNA-binding domain"/>
    <property type="match status" value="1"/>
</dbReference>
<sequence>MKKYASEQRQNLEERLQEFKETCRERGLKITPQRVAIYRELISSGEHPSAIAVYQRVSHYFPSISLATVSNTLLTFGKIGLANVVEFSGDPKRFDPNLQLHHHFRCTECGKIVDFCSDSYDALEVPPDIKKRFLVFQKKVHLEGLCDTCAAKRAR</sequence>
<dbReference type="PANTHER" id="PTHR33202:SF7">
    <property type="entry name" value="FERRIC UPTAKE REGULATION PROTEIN"/>
    <property type="match status" value="1"/>
</dbReference>
<dbReference type="Pfam" id="PF01475">
    <property type="entry name" value="FUR"/>
    <property type="match status" value="1"/>
</dbReference>
<evidence type="ECO:0000256" key="5">
    <source>
        <dbReference type="ARBA" id="ARBA00023125"/>
    </source>
</evidence>
<name>A0A0S7WMG8_UNCT6</name>
<feature type="binding site" evidence="7">
    <location>
        <position position="149"/>
    </location>
    <ligand>
        <name>Zn(2+)</name>
        <dbReference type="ChEBI" id="CHEBI:29105"/>
    </ligand>
</feature>
<feature type="binding site" evidence="7">
    <location>
        <position position="106"/>
    </location>
    <ligand>
        <name>Zn(2+)</name>
        <dbReference type="ChEBI" id="CHEBI:29105"/>
    </ligand>
</feature>
<comment type="cofactor">
    <cofactor evidence="7">
        <name>Zn(2+)</name>
        <dbReference type="ChEBI" id="CHEBI:29105"/>
    </cofactor>
    <text evidence="7">Binds 1 zinc ion per subunit.</text>
</comment>
<dbReference type="InterPro" id="IPR002481">
    <property type="entry name" value="FUR"/>
</dbReference>
<organism evidence="8 9">
    <name type="scientific">candidate division TA06 bacterium DG_26</name>
    <dbReference type="NCBI Taxonomy" id="1703771"/>
    <lineage>
        <taxon>Bacteria</taxon>
        <taxon>Bacteria division TA06</taxon>
    </lineage>
</organism>
<keyword evidence="4" id="KW-0805">Transcription regulation</keyword>
<evidence type="ECO:0000313" key="9">
    <source>
        <dbReference type="Proteomes" id="UP000051124"/>
    </source>
</evidence>
<evidence type="ECO:0000256" key="7">
    <source>
        <dbReference type="PIRSR" id="PIRSR602481-1"/>
    </source>
</evidence>
<reference evidence="8 9" key="1">
    <citation type="journal article" date="2015" name="Microbiome">
        <title>Genomic resolution of linkages in carbon, nitrogen, and sulfur cycling among widespread estuary sediment bacteria.</title>
        <authorList>
            <person name="Baker B.J."/>
            <person name="Lazar C.S."/>
            <person name="Teske A.P."/>
            <person name="Dick G.J."/>
        </authorList>
    </citation>
    <scope>NUCLEOTIDE SEQUENCE [LARGE SCALE GENOMIC DNA]</scope>
    <source>
        <strain evidence="8">DG_26</strain>
    </source>
</reference>
<dbReference type="PANTHER" id="PTHR33202">
    <property type="entry name" value="ZINC UPTAKE REGULATION PROTEIN"/>
    <property type="match status" value="1"/>
</dbReference>
<keyword evidence="6" id="KW-0804">Transcription</keyword>
<dbReference type="GO" id="GO:0045892">
    <property type="term" value="P:negative regulation of DNA-templated transcription"/>
    <property type="evidence" value="ECO:0007669"/>
    <property type="project" value="TreeGrafter"/>
</dbReference>
<dbReference type="Gene3D" id="3.30.1490.190">
    <property type="match status" value="1"/>
</dbReference>
<comment type="similarity">
    <text evidence="1">Belongs to the Fur family.</text>
</comment>
<keyword evidence="7" id="KW-0479">Metal-binding</keyword>
<dbReference type="Proteomes" id="UP000051124">
    <property type="component" value="Unassembled WGS sequence"/>
</dbReference>
<evidence type="ECO:0000313" key="8">
    <source>
        <dbReference type="EMBL" id="KPJ51348.1"/>
    </source>
</evidence>
<keyword evidence="3 7" id="KW-0862">Zinc</keyword>
<evidence type="ECO:0008006" key="10">
    <source>
        <dbReference type="Google" id="ProtNLM"/>
    </source>
</evidence>
<dbReference type="SUPFAM" id="SSF46785">
    <property type="entry name" value="Winged helix' DNA-binding domain"/>
    <property type="match status" value="1"/>
</dbReference>
<dbReference type="InterPro" id="IPR036390">
    <property type="entry name" value="WH_DNA-bd_sf"/>
</dbReference>
<evidence type="ECO:0000256" key="4">
    <source>
        <dbReference type="ARBA" id="ARBA00023015"/>
    </source>
</evidence>
<dbReference type="AlphaFoldDB" id="A0A0S7WMG8"/>
<evidence type="ECO:0000256" key="6">
    <source>
        <dbReference type="ARBA" id="ARBA00023163"/>
    </source>
</evidence>
<keyword evidence="2" id="KW-0678">Repressor</keyword>
<dbReference type="GO" id="GO:1900376">
    <property type="term" value="P:regulation of secondary metabolite biosynthetic process"/>
    <property type="evidence" value="ECO:0007669"/>
    <property type="project" value="TreeGrafter"/>
</dbReference>
<feature type="binding site" evidence="7">
    <location>
        <position position="109"/>
    </location>
    <ligand>
        <name>Zn(2+)</name>
        <dbReference type="ChEBI" id="CHEBI:29105"/>
    </ligand>
</feature>
<dbReference type="InterPro" id="IPR043135">
    <property type="entry name" value="Fur_C"/>
</dbReference>
<accession>A0A0S7WMG8</accession>
<proteinExistence type="inferred from homology"/>
<dbReference type="CDD" id="cd07153">
    <property type="entry name" value="Fur_like"/>
    <property type="match status" value="1"/>
</dbReference>
<feature type="binding site" evidence="7">
    <location>
        <position position="146"/>
    </location>
    <ligand>
        <name>Zn(2+)</name>
        <dbReference type="ChEBI" id="CHEBI:29105"/>
    </ligand>
</feature>
<keyword evidence="5" id="KW-0238">DNA-binding</keyword>
<dbReference type="InterPro" id="IPR036388">
    <property type="entry name" value="WH-like_DNA-bd_sf"/>
</dbReference>
<gene>
    <name evidence="8" type="ORF">AMJ40_00145</name>
</gene>
<evidence type="ECO:0000256" key="2">
    <source>
        <dbReference type="ARBA" id="ARBA00022491"/>
    </source>
</evidence>
<comment type="caution">
    <text evidence="8">The sequence shown here is derived from an EMBL/GenBank/DDBJ whole genome shotgun (WGS) entry which is preliminary data.</text>
</comment>
<evidence type="ECO:0000256" key="3">
    <source>
        <dbReference type="ARBA" id="ARBA00022833"/>
    </source>
</evidence>
<evidence type="ECO:0000256" key="1">
    <source>
        <dbReference type="ARBA" id="ARBA00007957"/>
    </source>
</evidence>
<dbReference type="GO" id="GO:0000976">
    <property type="term" value="F:transcription cis-regulatory region binding"/>
    <property type="evidence" value="ECO:0007669"/>
    <property type="project" value="TreeGrafter"/>
</dbReference>
<dbReference type="EMBL" id="LIZT01000002">
    <property type="protein sequence ID" value="KPJ51348.1"/>
    <property type="molecule type" value="Genomic_DNA"/>
</dbReference>
<protein>
    <recommendedName>
        <fullName evidence="10">Fur family transcriptional regulator</fullName>
    </recommendedName>
</protein>
<dbReference type="GO" id="GO:0003700">
    <property type="term" value="F:DNA-binding transcription factor activity"/>
    <property type="evidence" value="ECO:0007669"/>
    <property type="project" value="InterPro"/>
</dbReference>